<dbReference type="EMBL" id="AQHF01000034">
    <property type="protein sequence ID" value="MBE0348595.1"/>
    <property type="molecule type" value="Genomic_DNA"/>
</dbReference>
<sequence length="52" mass="5651">MLLKLNKKPMKNLSTASAKLNSQQTPQVAGGAGIDTLMCLRTMQCPKTWQCA</sequence>
<organism evidence="1 2">
    <name type="scientific">Pseudoalteromonas peptidolytica F12-50-A1</name>
    <dbReference type="NCBI Taxonomy" id="1315280"/>
    <lineage>
        <taxon>Bacteria</taxon>
        <taxon>Pseudomonadati</taxon>
        <taxon>Pseudomonadota</taxon>
        <taxon>Gammaproteobacteria</taxon>
        <taxon>Alteromonadales</taxon>
        <taxon>Pseudoalteromonadaceae</taxon>
        <taxon>Pseudoalteromonas</taxon>
    </lineage>
</organism>
<keyword evidence="2" id="KW-1185">Reference proteome</keyword>
<evidence type="ECO:0000313" key="2">
    <source>
        <dbReference type="Proteomes" id="UP000660708"/>
    </source>
</evidence>
<evidence type="ECO:0000313" key="1">
    <source>
        <dbReference type="EMBL" id="MBE0348595.1"/>
    </source>
</evidence>
<comment type="caution">
    <text evidence="1">The sequence shown here is derived from an EMBL/GenBank/DDBJ whole genome shotgun (WGS) entry which is preliminary data.</text>
</comment>
<accession>A0A8I0N0Q0</accession>
<dbReference type="AlphaFoldDB" id="A0A8I0N0Q0"/>
<dbReference type="RefSeq" id="WP_167508309.1">
    <property type="nucleotide sequence ID" value="NZ_AQHF01000034.1"/>
</dbReference>
<gene>
    <name evidence="1" type="ORF">PPEP_b0380</name>
</gene>
<dbReference type="Proteomes" id="UP000660708">
    <property type="component" value="Unassembled WGS sequence"/>
</dbReference>
<reference evidence="1 2" key="1">
    <citation type="submission" date="2015-06" db="EMBL/GenBank/DDBJ databases">
        <title>Genome sequence of Pseudoalteromonas peptidolytica.</title>
        <authorList>
            <person name="Xie B.-B."/>
            <person name="Rong J.-C."/>
            <person name="Qin Q.-L."/>
            <person name="Zhang Y.-Z."/>
        </authorList>
    </citation>
    <scope>NUCLEOTIDE SEQUENCE [LARGE SCALE GENOMIC DNA]</scope>
    <source>
        <strain evidence="1 2">F12-50-A1</strain>
    </source>
</reference>
<protein>
    <submittedName>
        <fullName evidence="1">Uncharacterized protein</fullName>
    </submittedName>
</protein>
<proteinExistence type="predicted"/>
<name>A0A8I0N0Q0_9GAMM</name>